<sequence>MKNYATFRIESWSGAVYICILTAFFVSILFITMQNFNSDMDVLASSSSDIKLISASERLEIKSWAERNKIDISLLKGGYRQLIVRYPDKPWLDP</sequence>
<dbReference type="Proteomes" id="UP000034032">
    <property type="component" value="Unassembled WGS sequence"/>
</dbReference>
<organism evidence="2 3">
    <name type="scientific">Candidatus Yanofskybacteria bacterium GW2011_GWA2_44_9</name>
    <dbReference type="NCBI Taxonomy" id="1619025"/>
    <lineage>
        <taxon>Bacteria</taxon>
        <taxon>Candidatus Yanofskyibacteriota</taxon>
    </lineage>
</organism>
<evidence type="ECO:0000256" key="1">
    <source>
        <dbReference type="SAM" id="Phobius"/>
    </source>
</evidence>
<proteinExistence type="predicted"/>
<keyword evidence="1" id="KW-0812">Transmembrane</keyword>
<comment type="caution">
    <text evidence="2">The sequence shown here is derived from an EMBL/GenBank/DDBJ whole genome shotgun (WGS) entry which is preliminary data.</text>
</comment>
<dbReference type="AlphaFoldDB" id="A0A0G1MJN7"/>
<feature type="transmembrane region" description="Helical" evidence="1">
    <location>
        <begin position="12"/>
        <end position="31"/>
    </location>
</feature>
<gene>
    <name evidence="2" type="ORF">UW79_C0028G0012</name>
</gene>
<dbReference type="EMBL" id="LCJR01000028">
    <property type="protein sequence ID" value="KKT81042.1"/>
    <property type="molecule type" value="Genomic_DNA"/>
</dbReference>
<accession>A0A0G1MJN7</accession>
<evidence type="ECO:0000313" key="3">
    <source>
        <dbReference type="Proteomes" id="UP000034032"/>
    </source>
</evidence>
<protein>
    <submittedName>
        <fullName evidence="2">Uncharacterized protein</fullName>
    </submittedName>
</protein>
<evidence type="ECO:0000313" key="2">
    <source>
        <dbReference type="EMBL" id="KKT81042.1"/>
    </source>
</evidence>
<keyword evidence="1" id="KW-0472">Membrane</keyword>
<reference evidence="2 3" key="1">
    <citation type="journal article" date="2015" name="Nature">
        <title>rRNA introns, odd ribosomes, and small enigmatic genomes across a large radiation of phyla.</title>
        <authorList>
            <person name="Brown C.T."/>
            <person name="Hug L.A."/>
            <person name="Thomas B.C."/>
            <person name="Sharon I."/>
            <person name="Castelle C.J."/>
            <person name="Singh A."/>
            <person name="Wilkins M.J."/>
            <person name="Williams K.H."/>
            <person name="Banfield J.F."/>
        </authorList>
    </citation>
    <scope>NUCLEOTIDE SEQUENCE [LARGE SCALE GENOMIC DNA]</scope>
</reference>
<keyword evidence="1" id="KW-1133">Transmembrane helix</keyword>
<name>A0A0G1MJN7_9BACT</name>